<keyword evidence="8 9" id="KW-0862">Zinc</keyword>
<proteinExistence type="inferred from homology"/>
<keyword evidence="7 9" id="KW-0378">Hydrolase</keyword>
<dbReference type="EMBL" id="FNOS01000002">
    <property type="protein sequence ID" value="SDX68103.1"/>
    <property type="molecule type" value="Genomic_DNA"/>
</dbReference>
<keyword evidence="9" id="KW-0963">Cytoplasm</keyword>
<dbReference type="InterPro" id="IPR020549">
    <property type="entry name" value="YbeY_CS"/>
</dbReference>
<dbReference type="PANTHER" id="PTHR46986">
    <property type="entry name" value="ENDORIBONUCLEASE YBEY, CHLOROPLASTIC"/>
    <property type="match status" value="1"/>
</dbReference>
<sequence length="156" mass="18181">MLKIDFHDETNSIDEAFVDLIERVLSFAAEKEGVAGDNELSITFVNNSQIQELNRNYRQIDQPTDVLSFPMLEEGEDELEAIDEDMPRMLGDIVISVDKANEQAEDYDHSLEREFSFLALHSLLHLLGYDHEKEEDEKKMFKRQEDILNEFGLERK</sequence>
<evidence type="ECO:0000256" key="2">
    <source>
        <dbReference type="ARBA" id="ARBA00022517"/>
    </source>
</evidence>
<dbReference type="InterPro" id="IPR023091">
    <property type="entry name" value="MetalPrtase_cat_dom_sf_prd"/>
</dbReference>
<dbReference type="InterPro" id="IPR002036">
    <property type="entry name" value="YbeY"/>
</dbReference>
<evidence type="ECO:0000313" key="11">
    <source>
        <dbReference type="Proteomes" id="UP000198647"/>
    </source>
</evidence>
<dbReference type="PANTHER" id="PTHR46986:SF1">
    <property type="entry name" value="ENDORIBONUCLEASE YBEY, CHLOROPLASTIC"/>
    <property type="match status" value="1"/>
</dbReference>
<comment type="function">
    <text evidence="9">Single strand-specific metallo-endoribonuclease involved in late-stage 70S ribosome quality control and in maturation of the 3' terminus of the 16S rRNA.</text>
</comment>
<organism evidence="10 11">
    <name type="scientific">Salimicrobium album</name>
    <dbReference type="NCBI Taxonomy" id="50717"/>
    <lineage>
        <taxon>Bacteria</taxon>
        <taxon>Bacillati</taxon>
        <taxon>Bacillota</taxon>
        <taxon>Bacilli</taxon>
        <taxon>Bacillales</taxon>
        <taxon>Bacillaceae</taxon>
        <taxon>Salimicrobium</taxon>
    </lineage>
</organism>
<evidence type="ECO:0000313" key="10">
    <source>
        <dbReference type="EMBL" id="SDX68103.1"/>
    </source>
</evidence>
<comment type="caution">
    <text evidence="10">The sequence shown here is derived from an EMBL/GenBank/DDBJ whole genome shotgun (WGS) entry which is preliminary data.</text>
</comment>
<feature type="binding site" evidence="9">
    <location>
        <position position="125"/>
    </location>
    <ligand>
        <name>Zn(2+)</name>
        <dbReference type="ChEBI" id="CHEBI:29105"/>
        <note>catalytic</note>
    </ligand>
</feature>
<protein>
    <recommendedName>
        <fullName evidence="9">Endoribonuclease YbeY</fullName>
        <ecNumber evidence="9">3.1.-.-</ecNumber>
    </recommendedName>
</protein>
<feature type="binding site" evidence="9">
    <location>
        <position position="131"/>
    </location>
    <ligand>
        <name>Zn(2+)</name>
        <dbReference type="ChEBI" id="CHEBI:29105"/>
        <note>catalytic</note>
    </ligand>
</feature>
<keyword evidence="6 9" id="KW-0255">Endonuclease</keyword>
<comment type="cofactor">
    <cofactor evidence="9">
        <name>Zn(2+)</name>
        <dbReference type="ChEBI" id="CHEBI:29105"/>
    </cofactor>
    <text evidence="9">Binds 1 zinc ion.</text>
</comment>
<dbReference type="SUPFAM" id="SSF55486">
    <property type="entry name" value="Metalloproteases ('zincins'), catalytic domain"/>
    <property type="match status" value="1"/>
</dbReference>
<reference evidence="10 11" key="1">
    <citation type="submission" date="2016-10" db="EMBL/GenBank/DDBJ databases">
        <authorList>
            <person name="Varghese N."/>
            <person name="Submissions S."/>
        </authorList>
    </citation>
    <scope>NUCLEOTIDE SEQUENCE [LARGE SCALE GENOMIC DNA]</scope>
    <source>
        <strain evidence="10 11">DSM 20748</strain>
    </source>
</reference>
<evidence type="ECO:0000256" key="7">
    <source>
        <dbReference type="ARBA" id="ARBA00022801"/>
    </source>
</evidence>
<keyword evidence="3 9" id="KW-0698">rRNA processing</keyword>
<evidence type="ECO:0000256" key="9">
    <source>
        <dbReference type="HAMAP-Rule" id="MF_00009"/>
    </source>
</evidence>
<comment type="similarity">
    <text evidence="1 9">Belongs to the endoribonuclease YbeY family.</text>
</comment>
<dbReference type="HAMAP" id="MF_00009">
    <property type="entry name" value="Endoribonucl_YbeY"/>
    <property type="match status" value="1"/>
</dbReference>
<evidence type="ECO:0000256" key="5">
    <source>
        <dbReference type="ARBA" id="ARBA00022723"/>
    </source>
</evidence>
<evidence type="ECO:0000256" key="3">
    <source>
        <dbReference type="ARBA" id="ARBA00022552"/>
    </source>
</evidence>
<keyword evidence="5 9" id="KW-0479">Metal-binding</keyword>
<dbReference type="Proteomes" id="UP000198647">
    <property type="component" value="Unassembled WGS sequence"/>
</dbReference>
<name>A0A1H3DNL3_9BACI</name>
<accession>A0A1H3DNL3</accession>
<keyword evidence="2 9" id="KW-0690">Ribosome biogenesis</keyword>
<evidence type="ECO:0000256" key="4">
    <source>
        <dbReference type="ARBA" id="ARBA00022722"/>
    </source>
</evidence>
<evidence type="ECO:0000256" key="6">
    <source>
        <dbReference type="ARBA" id="ARBA00022759"/>
    </source>
</evidence>
<comment type="subcellular location">
    <subcellularLocation>
        <location evidence="9">Cytoplasm</location>
    </subcellularLocation>
</comment>
<evidence type="ECO:0000256" key="8">
    <source>
        <dbReference type="ARBA" id="ARBA00022833"/>
    </source>
</evidence>
<gene>
    <name evidence="9" type="primary">ybeY</name>
    <name evidence="10" type="ORF">SAMN04488081_1040</name>
</gene>
<keyword evidence="11" id="KW-1185">Reference proteome</keyword>
<dbReference type="Gene3D" id="3.40.390.30">
    <property type="entry name" value="Metalloproteases ('zincins'), catalytic domain"/>
    <property type="match status" value="1"/>
</dbReference>
<dbReference type="EC" id="3.1.-.-" evidence="9"/>
<feature type="binding site" evidence="9">
    <location>
        <position position="121"/>
    </location>
    <ligand>
        <name>Zn(2+)</name>
        <dbReference type="ChEBI" id="CHEBI:29105"/>
        <note>catalytic</note>
    </ligand>
</feature>
<dbReference type="PROSITE" id="PS01306">
    <property type="entry name" value="UPF0054"/>
    <property type="match status" value="1"/>
</dbReference>
<dbReference type="NCBIfam" id="TIGR00043">
    <property type="entry name" value="rRNA maturation RNase YbeY"/>
    <property type="match status" value="1"/>
</dbReference>
<keyword evidence="4 9" id="KW-0540">Nuclease</keyword>
<evidence type="ECO:0000256" key="1">
    <source>
        <dbReference type="ARBA" id="ARBA00010875"/>
    </source>
</evidence>
<dbReference type="Pfam" id="PF02130">
    <property type="entry name" value="YbeY"/>
    <property type="match status" value="1"/>
</dbReference>